<comment type="similarity">
    <text evidence="1">Belongs to the exportin family.</text>
</comment>
<dbReference type="InterPro" id="IPR045065">
    <property type="entry name" value="XPO1/5"/>
</dbReference>
<dbReference type="PROSITE" id="PS50166">
    <property type="entry name" value="IMPORTIN_B_NT"/>
    <property type="match status" value="1"/>
</dbReference>
<evidence type="ECO:0000313" key="4">
    <source>
        <dbReference type="Proteomes" id="UP000053780"/>
    </source>
</evidence>
<evidence type="ECO:0000313" key="3">
    <source>
        <dbReference type="EMBL" id="EQB61425.1"/>
    </source>
</evidence>
<dbReference type="GO" id="GO:0006611">
    <property type="term" value="P:protein export from nucleus"/>
    <property type="evidence" value="ECO:0007669"/>
    <property type="project" value="InterPro"/>
</dbReference>
<dbReference type="GO" id="GO:0005634">
    <property type="term" value="C:nucleus"/>
    <property type="evidence" value="ECO:0007669"/>
    <property type="project" value="TreeGrafter"/>
</dbReference>
<dbReference type="EMBL" id="KE647140">
    <property type="protein sequence ID" value="EQB61425.1"/>
    <property type="molecule type" value="Genomic_DNA"/>
</dbReference>
<feature type="domain" description="Importin N-terminal" evidence="2">
    <location>
        <begin position="34"/>
        <end position="100"/>
    </location>
</feature>
<dbReference type="GO" id="GO:0005737">
    <property type="term" value="C:cytoplasm"/>
    <property type="evidence" value="ECO:0007669"/>
    <property type="project" value="TreeGrafter"/>
</dbReference>
<proteinExistence type="inferred from homology"/>
<accession>T0MK59</accession>
<dbReference type="GO" id="GO:0005049">
    <property type="term" value="F:nuclear export signal receptor activity"/>
    <property type="evidence" value="ECO:0007669"/>
    <property type="project" value="InterPro"/>
</dbReference>
<dbReference type="VEuPathDB" id="MicrosporidiaDB:NAPIS_ORF00998"/>
<evidence type="ECO:0000259" key="2">
    <source>
        <dbReference type="PROSITE" id="PS50166"/>
    </source>
</evidence>
<dbReference type="Pfam" id="PF03810">
    <property type="entry name" value="IBN_N"/>
    <property type="match status" value="1"/>
</dbReference>
<name>T0MK59_9MICR</name>
<sequence length="195" mass="23064">MERILQENEEFDMNLFDQIVLNANNPISNDKQKSEDILIKFKNKNSSWTKVDYILKNSTIQQSHYVALQILEDTIKTKWYILDENIKSGIRDYVFKLVIEKTNVGCQKYVIQELNRIIVEIAKRDWPKRWPNFIPDLINTSTSISMDVCKNTLEILKKLNEDVFLRSDGGITTLRKRILTKQMKIEFPTIFNFLK</sequence>
<dbReference type="InterPro" id="IPR011989">
    <property type="entry name" value="ARM-like"/>
</dbReference>
<dbReference type="Proteomes" id="UP000053780">
    <property type="component" value="Unassembled WGS sequence"/>
</dbReference>
<gene>
    <name evidence="3" type="ORF">NAPIS_ORF00998</name>
</gene>
<dbReference type="Gene3D" id="1.25.10.10">
    <property type="entry name" value="Leucine-rich Repeat Variant"/>
    <property type="match status" value="1"/>
</dbReference>
<dbReference type="Pfam" id="PF08389">
    <property type="entry name" value="Xpo1"/>
    <property type="match status" value="1"/>
</dbReference>
<dbReference type="PANTHER" id="PTHR11223:SF2">
    <property type="entry name" value="EXPORTIN-1"/>
    <property type="match status" value="1"/>
</dbReference>
<dbReference type="InterPro" id="IPR013598">
    <property type="entry name" value="Exportin-1/Importin-b-like"/>
</dbReference>
<dbReference type="SUPFAM" id="SSF48371">
    <property type="entry name" value="ARM repeat"/>
    <property type="match status" value="1"/>
</dbReference>
<dbReference type="GO" id="GO:0000055">
    <property type="term" value="P:ribosomal large subunit export from nucleus"/>
    <property type="evidence" value="ECO:0007669"/>
    <property type="project" value="TreeGrafter"/>
</dbReference>
<organism evidence="3 4">
    <name type="scientific">Vairimorpha apis BRL 01</name>
    <dbReference type="NCBI Taxonomy" id="1037528"/>
    <lineage>
        <taxon>Eukaryota</taxon>
        <taxon>Fungi</taxon>
        <taxon>Fungi incertae sedis</taxon>
        <taxon>Microsporidia</taxon>
        <taxon>Nosematidae</taxon>
        <taxon>Vairimorpha</taxon>
    </lineage>
</organism>
<dbReference type="InterPro" id="IPR016024">
    <property type="entry name" value="ARM-type_fold"/>
</dbReference>
<dbReference type="HOGENOM" id="CLU_132257_0_0_1"/>
<keyword evidence="4" id="KW-1185">Reference proteome</keyword>
<dbReference type="OrthoDB" id="27218at2759"/>
<dbReference type="AlphaFoldDB" id="T0MK59"/>
<reference evidence="3 4" key="1">
    <citation type="journal article" date="2013" name="BMC Genomics">
        <title>Genome sequencing and comparative genomics of honey bee microsporidia, Nosema apis reveal novel insights into host-parasite interactions.</title>
        <authorList>
            <person name="Chen Yp."/>
            <person name="Pettis J.S."/>
            <person name="Zhao Y."/>
            <person name="Liu X."/>
            <person name="Tallon L.J."/>
            <person name="Sadzewicz L.D."/>
            <person name="Li R."/>
            <person name="Zheng H."/>
            <person name="Huang S."/>
            <person name="Zhang X."/>
            <person name="Hamilton M.C."/>
            <person name="Pernal S.F."/>
            <person name="Melathopoulos A.P."/>
            <person name="Yan X."/>
            <person name="Evans J.D."/>
        </authorList>
    </citation>
    <scope>NUCLEOTIDE SEQUENCE [LARGE SCALE GENOMIC DNA]</scope>
    <source>
        <strain evidence="3 4">BRL 01</strain>
    </source>
</reference>
<dbReference type="GO" id="GO:0000056">
    <property type="term" value="P:ribosomal small subunit export from nucleus"/>
    <property type="evidence" value="ECO:0007669"/>
    <property type="project" value="TreeGrafter"/>
</dbReference>
<dbReference type="SMART" id="SM00913">
    <property type="entry name" value="IBN_N"/>
    <property type="match status" value="1"/>
</dbReference>
<dbReference type="PANTHER" id="PTHR11223">
    <property type="entry name" value="EXPORTIN 1/5"/>
    <property type="match status" value="1"/>
</dbReference>
<dbReference type="GO" id="GO:0031267">
    <property type="term" value="F:small GTPase binding"/>
    <property type="evidence" value="ECO:0007669"/>
    <property type="project" value="InterPro"/>
</dbReference>
<dbReference type="InterPro" id="IPR001494">
    <property type="entry name" value="Importin-beta_N"/>
</dbReference>
<protein>
    <submittedName>
        <fullName evidence="3">Exportin 1</fullName>
    </submittedName>
</protein>
<evidence type="ECO:0000256" key="1">
    <source>
        <dbReference type="ARBA" id="ARBA00009466"/>
    </source>
</evidence>